<dbReference type="PANTHER" id="PTHR44144">
    <property type="entry name" value="DNAJ HOMOLOG SUBFAMILY C MEMBER 9"/>
    <property type="match status" value="1"/>
</dbReference>
<name>A0A5E4MUL7_9HEMI</name>
<dbReference type="GO" id="GO:0005634">
    <property type="term" value="C:nucleus"/>
    <property type="evidence" value="ECO:0007669"/>
    <property type="project" value="TreeGrafter"/>
</dbReference>
<accession>A0A5E4MUL7</accession>
<dbReference type="EMBL" id="CABPRJ010001062">
    <property type="protein sequence ID" value="VVC35121.1"/>
    <property type="molecule type" value="Genomic_DNA"/>
</dbReference>
<evidence type="ECO:0000313" key="2">
    <source>
        <dbReference type="EMBL" id="VVC35121.1"/>
    </source>
</evidence>
<feature type="domain" description="J" evidence="1">
    <location>
        <begin position="16"/>
        <end position="83"/>
    </location>
</feature>
<dbReference type="Proteomes" id="UP000325440">
    <property type="component" value="Unassembled WGS sequence"/>
</dbReference>
<dbReference type="PRINTS" id="PR00625">
    <property type="entry name" value="JDOMAIN"/>
</dbReference>
<dbReference type="OrthoDB" id="110024at2759"/>
<gene>
    <name evidence="2" type="ORF">CINCED_3A022949</name>
</gene>
<proteinExistence type="predicted"/>
<dbReference type="AlphaFoldDB" id="A0A5E4MUL7"/>
<dbReference type="GO" id="GO:0005737">
    <property type="term" value="C:cytoplasm"/>
    <property type="evidence" value="ECO:0007669"/>
    <property type="project" value="TreeGrafter"/>
</dbReference>
<dbReference type="CDD" id="cd06257">
    <property type="entry name" value="DnaJ"/>
    <property type="match status" value="1"/>
</dbReference>
<dbReference type="InterPro" id="IPR001623">
    <property type="entry name" value="DnaJ_domain"/>
</dbReference>
<reference evidence="2 3" key="1">
    <citation type="submission" date="2019-08" db="EMBL/GenBank/DDBJ databases">
        <authorList>
            <person name="Alioto T."/>
            <person name="Alioto T."/>
            <person name="Gomez Garrido J."/>
        </authorList>
    </citation>
    <scope>NUCLEOTIDE SEQUENCE [LARGE SCALE GENOMIC DNA]</scope>
</reference>
<dbReference type="PANTHER" id="PTHR44144:SF1">
    <property type="entry name" value="DNAJ HOMOLOG SUBFAMILY C MEMBER 9"/>
    <property type="match status" value="1"/>
</dbReference>
<protein>
    <submittedName>
        <fullName evidence="2">DnaJ domain</fullName>
    </submittedName>
</protein>
<dbReference type="InterPro" id="IPR036869">
    <property type="entry name" value="J_dom_sf"/>
</dbReference>
<dbReference type="PROSITE" id="PS50076">
    <property type="entry name" value="DNAJ_2"/>
    <property type="match status" value="1"/>
</dbReference>
<dbReference type="Pfam" id="PF00226">
    <property type="entry name" value="DnaJ"/>
    <property type="match status" value="1"/>
</dbReference>
<dbReference type="SUPFAM" id="SSF46565">
    <property type="entry name" value="Chaperone J-domain"/>
    <property type="match status" value="1"/>
</dbReference>
<dbReference type="GO" id="GO:0031072">
    <property type="term" value="F:heat shock protein binding"/>
    <property type="evidence" value="ECO:0007669"/>
    <property type="project" value="TreeGrafter"/>
</dbReference>
<keyword evidence="3" id="KW-1185">Reference proteome</keyword>
<organism evidence="2 3">
    <name type="scientific">Cinara cedri</name>
    <dbReference type="NCBI Taxonomy" id="506608"/>
    <lineage>
        <taxon>Eukaryota</taxon>
        <taxon>Metazoa</taxon>
        <taxon>Ecdysozoa</taxon>
        <taxon>Arthropoda</taxon>
        <taxon>Hexapoda</taxon>
        <taxon>Insecta</taxon>
        <taxon>Pterygota</taxon>
        <taxon>Neoptera</taxon>
        <taxon>Paraneoptera</taxon>
        <taxon>Hemiptera</taxon>
        <taxon>Sternorrhyncha</taxon>
        <taxon>Aphidomorpha</taxon>
        <taxon>Aphidoidea</taxon>
        <taxon>Aphididae</taxon>
        <taxon>Lachninae</taxon>
        <taxon>Cinara</taxon>
    </lineage>
</organism>
<dbReference type="Gene3D" id="1.10.287.110">
    <property type="entry name" value="DnaJ domain"/>
    <property type="match status" value="1"/>
</dbReference>
<dbReference type="SMART" id="SM00271">
    <property type="entry name" value="DnaJ"/>
    <property type="match status" value="1"/>
</dbReference>
<sequence>MKLLLERCRQHFCTENLYKVLKTDPKSTAKEVRKAYLELALKYHPDKVPEKERKFATEKFKVITQVYSIINDEEKRKNYDAIVASRQPRKKPSIWREREQPTCSQPTEQTIEELVNRFETDFEPFDDYRSTFMDQFKYFDEHTRKMEEIMCQMRHIGNLLHRFKDIRAEMYHHSKRKIPKYSEDY</sequence>
<dbReference type="InterPro" id="IPR052594">
    <property type="entry name" value="J_domain-containing_protein"/>
</dbReference>
<evidence type="ECO:0000313" key="3">
    <source>
        <dbReference type="Proteomes" id="UP000325440"/>
    </source>
</evidence>
<evidence type="ECO:0000259" key="1">
    <source>
        <dbReference type="PROSITE" id="PS50076"/>
    </source>
</evidence>